<dbReference type="EMBL" id="JAACJN010000007">
    <property type="protein sequence ID" value="KAF5392007.1"/>
    <property type="molecule type" value="Genomic_DNA"/>
</dbReference>
<dbReference type="AlphaFoldDB" id="A0A8H5HYS1"/>
<evidence type="ECO:0000313" key="1">
    <source>
        <dbReference type="EMBL" id="KAF5392007.1"/>
    </source>
</evidence>
<organism evidence="1 2">
    <name type="scientific">Collybiopsis confluens</name>
    <dbReference type="NCBI Taxonomy" id="2823264"/>
    <lineage>
        <taxon>Eukaryota</taxon>
        <taxon>Fungi</taxon>
        <taxon>Dikarya</taxon>
        <taxon>Basidiomycota</taxon>
        <taxon>Agaricomycotina</taxon>
        <taxon>Agaricomycetes</taxon>
        <taxon>Agaricomycetidae</taxon>
        <taxon>Agaricales</taxon>
        <taxon>Marasmiineae</taxon>
        <taxon>Omphalotaceae</taxon>
        <taxon>Collybiopsis</taxon>
    </lineage>
</organism>
<evidence type="ECO:0000313" key="2">
    <source>
        <dbReference type="Proteomes" id="UP000518752"/>
    </source>
</evidence>
<comment type="caution">
    <text evidence="1">The sequence shown here is derived from an EMBL/GenBank/DDBJ whole genome shotgun (WGS) entry which is preliminary data.</text>
</comment>
<name>A0A8H5HYS1_9AGAR</name>
<gene>
    <name evidence="1" type="ORF">D9757_003256</name>
</gene>
<sequence length="220" mass="25445">MSKACQSQTTRPIFHPIIAGYVLSRAQVKQWLRFRGMSQSDIDMYGLGGVQFPCMVHYYEHSEEDPPDVVPIRSKDQKGVVYTAYNPMHYILVGRMALVQNGAGDLVKKADLGLDEQTSEYFKHWIGDCFGETKLVYRVQRWPKDVDSFPLLTWKVEAEWNDHSRVGQYFQEMSMARARDPNSVDPDSSEKEFASVRFQPKVWMPVSWYLKNGTIVPPRK</sequence>
<dbReference type="OrthoDB" id="10484002at2759"/>
<keyword evidence="2" id="KW-1185">Reference proteome</keyword>
<accession>A0A8H5HYS1</accession>
<dbReference type="Proteomes" id="UP000518752">
    <property type="component" value="Unassembled WGS sequence"/>
</dbReference>
<protein>
    <submittedName>
        <fullName evidence="1">Uncharacterized protein</fullName>
    </submittedName>
</protein>
<reference evidence="1 2" key="1">
    <citation type="journal article" date="2020" name="ISME J.">
        <title>Uncovering the hidden diversity of litter-decomposition mechanisms in mushroom-forming fungi.</title>
        <authorList>
            <person name="Floudas D."/>
            <person name="Bentzer J."/>
            <person name="Ahren D."/>
            <person name="Johansson T."/>
            <person name="Persson P."/>
            <person name="Tunlid A."/>
        </authorList>
    </citation>
    <scope>NUCLEOTIDE SEQUENCE [LARGE SCALE GENOMIC DNA]</scope>
    <source>
        <strain evidence="1 2">CBS 406.79</strain>
    </source>
</reference>
<proteinExistence type="predicted"/>